<keyword evidence="3 7" id="KW-1133">Transmembrane helix</keyword>
<dbReference type="InterPro" id="IPR053935">
    <property type="entry name" value="VKGC_lumenal_dom"/>
</dbReference>
<proteinExistence type="predicted"/>
<evidence type="ECO:0000256" key="7">
    <source>
        <dbReference type="SAM" id="Phobius"/>
    </source>
</evidence>
<evidence type="ECO:0000256" key="3">
    <source>
        <dbReference type="ARBA" id="ARBA00022989"/>
    </source>
</evidence>
<dbReference type="InterPro" id="IPR053934">
    <property type="entry name" value="HTTM_dom"/>
</dbReference>
<feature type="transmembrane region" description="Helical" evidence="7">
    <location>
        <begin position="166"/>
        <end position="184"/>
    </location>
</feature>
<keyword evidence="2 7" id="KW-0812">Transmembrane</keyword>
<protein>
    <recommendedName>
        <fullName evidence="8">HTTM-like domain-containing protein</fullName>
    </recommendedName>
</protein>
<comment type="subcellular location">
    <subcellularLocation>
        <location evidence="1">Endomembrane system</location>
        <topology evidence="1">Multi-pass membrane protein</topology>
    </subcellularLocation>
</comment>
<evidence type="ECO:0000256" key="4">
    <source>
        <dbReference type="ARBA" id="ARBA00023136"/>
    </source>
</evidence>
<organism evidence="9 10">
    <name type="scientific">Blomia tropicalis</name>
    <name type="common">Mite</name>
    <dbReference type="NCBI Taxonomy" id="40697"/>
    <lineage>
        <taxon>Eukaryota</taxon>
        <taxon>Metazoa</taxon>
        <taxon>Ecdysozoa</taxon>
        <taxon>Arthropoda</taxon>
        <taxon>Chelicerata</taxon>
        <taxon>Arachnida</taxon>
        <taxon>Acari</taxon>
        <taxon>Acariformes</taxon>
        <taxon>Sarcoptiformes</taxon>
        <taxon>Astigmata</taxon>
        <taxon>Glycyphagoidea</taxon>
        <taxon>Echimyopodidae</taxon>
        <taxon>Blomia</taxon>
    </lineage>
</organism>
<dbReference type="Proteomes" id="UP001142055">
    <property type="component" value="Chromosome 3"/>
</dbReference>
<keyword evidence="10" id="KW-1185">Reference proteome</keyword>
<evidence type="ECO:0000313" key="9">
    <source>
        <dbReference type="EMBL" id="KAJ6216776.1"/>
    </source>
</evidence>
<dbReference type="SMART" id="SM00752">
    <property type="entry name" value="HTTM"/>
    <property type="match status" value="1"/>
</dbReference>
<name>A0A9Q0RKX7_BLOTA</name>
<reference evidence="9" key="1">
    <citation type="submission" date="2022-12" db="EMBL/GenBank/DDBJ databases">
        <title>Genome assemblies of Blomia tropicalis.</title>
        <authorList>
            <person name="Cui Y."/>
        </authorList>
    </citation>
    <scope>NUCLEOTIDE SEQUENCE</scope>
    <source>
        <tissue evidence="9">Adult mites</tissue>
    </source>
</reference>
<dbReference type="PANTHER" id="PTHR12639">
    <property type="entry name" value="VITAMIN K-DEPENDENT GAMMA-CARBOXYLASE"/>
    <property type="match status" value="1"/>
</dbReference>
<dbReference type="Pfam" id="PF22777">
    <property type="entry name" value="VKGC_lumenal_dom"/>
    <property type="match status" value="1"/>
</dbReference>
<evidence type="ECO:0000256" key="2">
    <source>
        <dbReference type="ARBA" id="ARBA00022692"/>
    </source>
</evidence>
<dbReference type="GO" id="GO:0008488">
    <property type="term" value="F:gamma-glutamyl carboxylase activity"/>
    <property type="evidence" value="ECO:0007669"/>
    <property type="project" value="InterPro"/>
</dbReference>
<dbReference type="OMA" id="VFRFLFX"/>
<dbReference type="InterPro" id="IPR011020">
    <property type="entry name" value="HTTM-like"/>
</dbReference>
<evidence type="ECO:0000259" key="8">
    <source>
        <dbReference type="SMART" id="SM00752"/>
    </source>
</evidence>
<comment type="caution">
    <text evidence="9">The sequence shown here is derived from an EMBL/GenBank/DDBJ whole genome shotgun (WGS) entry which is preliminary data.</text>
</comment>
<accession>A0A9Q0RKX7</accession>
<dbReference type="EMBL" id="JAPWDV010000003">
    <property type="protein sequence ID" value="KAJ6216776.1"/>
    <property type="molecule type" value="Genomic_DNA"/>
</dbReference>
<feature type="transmembrane region" description="Helical" evidence="7">
    <location>
        <begin position="251"/>
        <end position="273"/>
    </location>
</feature>
<evidence type="ECO:0000313" key="10">
    <source>
        <dbReference type="Proteomes" id="UP001142055"/>
    </source>
</evidence>
<keyword evidence="5" id="KW-1015">Disulfide bond</keyword>
<dbReference type="PANTHER" id="PTHR12639:SF6">
    <property type="entry name" value="VITAMIN K-DEPENDENT GAMMA-CARBOXYLASE"/>
    <property type="match status" value="1"/>
</dbReference>
<dbReference type="Pfam" id="PF05090">
    <property type="entry name" value="HTTM"/>
    <property type="match status" value="1"/>
</dbReference>
<feature type="domain" description="HTTM-like" evidence="8">
    <location>
        <begin position="14"/>
        <end position="188"/>
    </location>
</feature>
<dbReference type="GO" id="GO:0019842">
    <property type="term" value="F:vitamin binding"/>
    <property type="evidence" value="ECO:0007669"/>
    <property type="project" value="TreeGrafter"/>
</dbReference>
<dbReference type="GO" id="GO:0012505">
    <property type="term" value="C:endomembrane system"/>
    <property type="evidence" value="ECO:0007669"/>
    <property type="project" value="UniProtKB-SubCell"/>
</dbReference>
<sequence length="548" mass="64723">MSRYNWNCLVHQLYRPVDCAGLAFNRIILGILLLIDIVNERGLSRADILWIDETNKFQCHFPLFQWLQRFEHTESMYAVYLIMVIGVKKTNLDWLNGYSMVSLSTHWIWSFAIDYLHIPNHWIDYFVIHVGGFVFDSSVGFMFLFSATRPIGFLLAIAFNLINSQMFQIGMFPFVMIMVMPIFLSPNWPRKVVNRIHNSGLLKSFQNWKMLNQLKLNNDELLLNKSKKYRKQISKMDGLEANSKLKWNQHLTIIIIMIYIALQMVLPFAYPFLKGYNTWTNGLYGYSWDMMIHNWNHVHTRVTVRFSPIDGNGSIETYYINPDEWTVTGRWSHHADMVVQFAHCVEQRLRSKLMRDNLTMEMYFDVWTSLNGRFAQRMYDPTTNILNVKWTPFTKLEWILPILHQSEEWRSRLEYLNLQLENHIIQSNGRQMLNDSYMIYITDFPGLSLNNYIDETLFQDQRSPILFLLDGFVHITFSNGSEFLLKSSPNFNHHSISLPIGQLSTVTTIGRTPSYYSIWYPKKSPMVNRRTMSIMLYQMTSIGKKQNE</sequence>
<evidence type="ECO:0000256" key="1">
    <source>
        <dbReference type="ARBA" id="ARBA00004127"/>
    </source>
</evidence>
<dbReference type="InterPro" id="IPR007782">
    <property type="entry name" value="VKG_COase"/>
</dbReference>
<evidence type="ECO:0000256" key="6">
    <source>
        <dbReference type="ARBA" id="ARBA00023239"/>
    </source>
</evidence>
<keyword evidence="6" id="KW-0456">Lyase</keyword>
<evidence type="ECO:0000256" key="5">
    <source>
        <dbReference type="ARBA" id="ARBA00023157"/>
    </source>
</evidence>
<gene>
    <name evidence="9" type="ORF">RDWZM_007933</name>
</gene>
<keyword evidence="4 7" id="KW-0472">Membrane</keyword>
<dbReference type="AlphaFoldDB" id="A0A9Q0RKX7"/>